<feature type="compositionally biased region" description="Basic and acidic residues" evidence="1">
    <location>
        <begin position="441"/>
        <end position="453"/>
    </location>
</feature>
<comment type="caution">
    <text evidence="3">The sequence shown here is derived from an EMBL/GenBank/DDBJ whole genome shotgun (WGS) entry which is preliminary data.</text>
</comment>
<feature type="domain" description="DUF7905" evidence="2">
    <location>
        <begin position="156"/>
        <end position="440"/>
    </location>
</feature>
<evidence type="ECO:0000259" key="2">
    <source>
        <dbReference type="Pfam" id="PF25482"/>
    </source>
</evidence>
<protein>
    <recommendedName>
        <fullName evidence="2">DUF7905 domain-containing protein</fullName>
    </recommendedName>
</protein>
<dbReference type="Pfam" id="PF25482">
    <property type="entry name" value="DUF7905"/>
    <property type="match status" value="1"/>
</dbReference>
<reference evidence="3" key="2">
    <citation type="submission" date="2023-05" db="EMBL/GenBank/DDBJ databases">
        <authorList>
            <consortium name="Lawrence Berkeley National Laboratory"/>
            <person name="Steindorff A."/>
            <person name="Hensen N."/>
            <person name="Bonometti L."/>
            <person name="Westerberg I."/>
            <person name="Brannstrom I.O."/>
            <person name="Guillou S."/>
            <person name="Cros-Aarteil S."/>
            <person name="Calhoun S."/>
            <person name="Haridas S."/>
            <person name="Kuo A."/>
            <person name="Mondo S."/>
            <person name="Pangilinan J."/>
            <person name="Riley R."/>
            <person name="Labutti K."/>
            <person name="Andreopoulos B."/>
            <person name="Lipzen A."/>
            <person name="Chen C."/>
            <person name="Yanf M."/>
            <person name="Daum C."/>
            <person name="Ng V."/>
            <person name="Clum A."/>
            <person name="Ohm R."/>
            <person name="Martin F."/>
            <person name="Silar P."/>
            <person name="Natvig D."/>
            <person name="Lalanne C."/>
            <person name="Gautier V."/>
            <person name="Ament-Velasquez S.L."/>
            <person name="Kruys A."/>
            <person name="Hutchinson M.I."/>
            <person name="Powell A.J."/>
            <person name="Barry K."/>
            <person name="Miller A.N."/>
            <person name="Grigoriev I.V."/>
            <person name="Debuchy R."/>
            <person name="Gladieux P."/>
            <person name="Thoren M.H."/>
            <person name="Johannesson H."/>
        </authorList>
    </citation>
    <scope>NUCLEOTIDE SEQUENCE</scope>
    <source>
        <strain evidence="3">CBS 538.74</strain>
    </source>
</reference>
<evidence type="ECO:0000313" key="3">
    <source>
        <dbReference type="EMBL" id="KAK4152256.1"/>
    </source>
</evidence>
<sequence>MRQAAGDGQVPARPAPKLNVTVHVSLPAPVRGFKDVDPSDADIKDLLNRIAGEHAALIEAKEIDSSVAVTVRATNRAKAQEIIAVLRNTFLYRPGEEVVWRAHPLVHHPRDGGVRLTAVLQPKEGTAGRRATAAATGGLAIAESIDAVATATDYKKGLVKTLDETVEILGYVYSSMRMRVQFGTLILNEWKKDKVEYNLTELENLVRRSGIRGTTRMLSQVSETAAKALKDQLAQSGEKPTRTYALVMETKNLHVESEFEPVQAQGKFATKTKQAQQYRLGPLKLHQLDKQQRVAEVITACPESVHDWGVEIRKLPGKKDAKPHAPFNVEQLLKHVTFTGESFGEGFPNVAIFKDFRRRNDIETVLGKATLKYELGEYMQYTLEISLFHKLEQETSETPEPTASVVLRCDDWDYDMLSVDFAPREWDNSFSKQFLPRNGHGPREQEQSDKTEEPMDQFLSWIEWIQKGLDGGA</sequence>
<dbReference type="EMBL" id="MU856981">
    <property type="protein sequence ID" value="KAK4152256.1"/>
    <property type="molecule type" value="Genomic_DNA"/>
</dbReference>
<dbReference type="AlphaFoldDB" id="A0AAN6ZXA9"/>
<name>A0AAN6ZXA9_9PEZI</name>
<accession>A0AAN6ZXA9</accession>
<dbReference type="InterPro" id="IPR057227">
    <property type="entry name" value="DUF7905"/>
</dbReference>
<evidence type="ECO:0000313" key="4">
    <source>
        <dbReference type="Proteomes" id="UP001302745"/>
    </source>
</evidence>
<keyword evidence="4" id="KW-1185">Reference proteome</keyword>
<feature type="region of interest" description="Disordered" evidence="1">
    <location>
        <begin position="432"/>
        <end position="453"/>
    </location>
</feature>
<gene>
    <name evidence="3" type="ORF">C8A00DRAFT_44652</name>
</gene>
<proteinExistence type="predicted"/>
<dbReference type="Proteomes" id="UP001302745">
    <property type="component" value="Unassembled WGS sequence"/>
</dbReference>
<reference evidence="3" key="1">
    <citation type="journal article" date="2023" name="Mol. Phylogenet. Evol.">
        <title>Genome-scale phylogeny and comparative genomics of the fungal order Sordariales.</title>
        <authorList>
            <person name="Hensen N."/>
            <person name="Bonometti L."/>
            <person name="Westerberg I."/>
            <person name="Brannstrom I.O."/>
            <person name="Guillou S."/>
            <person name="Cros-Aarteil S."/>
            <person name="Calhoun S."/>
            <person name="Haridas S."/>
            <person name="Kuo A."/>
            <person name="Mondo S."/>
            <person name="Pangilinan J."/>
            <person name="Riley R."/>
            <person name="LaButti K."/>
            <person name="Andreopoulos B."/>
            <person name="Lipzen A."/>
            <person name="Chen C."/>
            <person name="Yan M."/>
            <person name="Daum C."/>
            <person name="Ng V."/>
            <person name="Clum A."/>
            <person name="Steindorff A."/>
            <person name="Ohm R.A."/>
            <person name="Martin F."/>
            <person name="Silar P."/>
            <person name="Natvig D.O."/>
            <person name="Lalanne C."/>
            <person name="Gautier V."/>
            <person name="Ament-Velasquez S.L."/>
            <person name="Kruys A."/>
            <person name="Hutchinson M.I."/>
            <person name="Powell A.J."/>
            <person name="Barry K."/>
            <person name="Miller A.N."/>
            <person name="Grigoriev I.V."/>
            <person name="Debuchy R."/>
            <person name="Gladieux P."/>
            <person name="Hiltunen Thoren M."/>
            <person name="Johannesson H."/>
        </authorList>
    </citation>
    <scope>NUCLEOTIDE SEQUENCE</scope>
    <source>
        <strain evidence="3">CBS 538.74</strain>
    </source>
</reference>
<evidence type="ECO:0000256" key="1">
    <source>
        <dbReference type="SAM" id="MobiDB-lite"/>
    </source>
</evidence>
<organism evidence="3 4">
    <name type="scientific">Chaetomidium leptoderma</name>
    <dbReference type="NCBI Taxonomy" id="669021"/>
    <lineage>
        <taxon>Eukaryota</taxon>
        <taxon>Fungi</taxon>
        <taxon>Dikarya</taxon>
        <taxon>Ascomycota</taxon>
        <taxon>Pezizomycotina</taxon>
        <taxon>Sordariomycetes</taxon>
        <taxon>Sordariomycetidae</taxon>
        <taxon>Sordariales</taxon>
        <taxon>Chaetomiaceae</taxon>
        <taxon>Chaetomidium</taxon>
    </lineage>
</organism>